<evidence type="ECO:0000313" key="3">
    <source>
        <dbReference type="Proteomes" id="UP000469724"/>
    </source>
</evidence>
<accession>A0A7K3NMH0</accession>
<organism evidence="2 3">
    <name type="scientific">Desulfolutivibrio sulfodismutans</name>
    <dbReference type="NCBI Taxonomy" id="63561"/>
    <lineage>
        <taxon>Bacteria</taxon>
        <taxon>Pseudomonadati</taxon>
        <taxon>Thermodesulfobacteriota</taxon>
        <taxon>Desulfovibrionia</taxon>
        <taxon>Desulfovibrionales</taxon>
        <taxon>Desulfovibrionaceae</taxon>
        <taxon>Desulfolutivibrio</taxon>
    </lineage>
</organism>
<keyword evidence="3" id="KW-1185">Reference proteome</keyword>
<dbReference type="PANTHER" id="PTHR35037:SF3">
    <property type="entry name" value="C-TERMINAL REGION OF AIDA-LIKE PROTEIN"/>
    <property type="match status" value="1"/>
</dbReference>
<dbReference type="InterPro" id="IPR013425">
    <property type="entry name" value="Autotrns_rpt"/>
</dbReference>
<dbReference type="InterPro" id="IPR011050">
    <property type="entry name" value="Pectin_lyase_fold/virulence"/>
</dbReference>
<reference evidence="2 3" key="1">
    <citation type="submission" date="2020-02" db="EMBL/GenBank/DDBJ databases">
        <title>Comparative genomics of sulfur disproportionating microorganisms.</title>
        <authorList>
            <person name="Ward L.M."/>
            <person name="Bertran E."/>
            <person name="Johnston D.T."/>
        </authorList>
    </citation>
    <scope>NUCLEOTIDE SEQUENCE [LARGE SCALE GENOMIC DNA]</scope>
    <source>
        <strain evidence="2 3">DSM 3696</strain>
    </source>
</reference>
<dbReference type="RefSeq" id="WP_211922179.1">
    <property type="nucleotide sequence ID" value="NZ_JAAGRQ010000046.1"/>
</dbReference>
<dbReference type="Gene3D" id="2.160.20.20">
    <property type="match status" value="5"/>
</dbReference>
<keyword evidence="1" id="KW-0732">Signal</keyword>
<evidence type="ECO:0008006" key="4">
    <source>
        <dbReference type="Google" id="ProtNLM"/>
    </source>
</evidence>
<dbReference type="SUPFAM" id="SSF51126">
    <property type="entry name" value="Pectin lyase-like"/>
    <property type="match status" value="7"/>
</dbReference>
<dbReference type="NCBIfam" id="TIGR02601">
    <property type="entry name" value="autotrns_rpt"/>
    <property type="match status" value="10"/>
</dbReference>
<feature type="non-terminal residue" evidence="2">
    <location>
        <position position="1448"/>
    </location>
</feature>
<sequence length="1448" mass="138809">MLTQYSISIAGGLSGAVNASAGAGGNAYGLQGDYVTIDTMSGDITASAGASAYGLMASDGYASYSELLIGTLSGTVVATATTGQAYGLYGENNVKITGNLTSAGKITATAGQAAYGIYAAVDDIIISGRLAGDVEASAASAYGLYAARALTISNGVGSAGSVTATGTTLAQGMGSNTGLLTIANGFAGSVTAEVTGVGAAYGLKGPGIGLTGGLSGAVASTAFGAGQAYGLWAGGDGISIDSVSSTGTVTATAGDEGQAYALYGSSGDVSITGAMSGQITATAGDSGYAYGLYGNSGDISITGGVSGTITATAGDEGQAYALYGSSGDISITGGVSGAIAATAGDSGYAYGLYADGGSISVTGGLSGTVEATVAGATTSSGNAYGLWALEGITIDSVSATGKVTATSTELGAAYGLYASAGSIQITSGLAGSVSAAAGIALGLYASGGVTLASLSGSVTAAGGYGAYGLQSGSSSISITGALSGTVTAKTTDEDLGYAVGLRAATSISIGEVSGTISATTAGTAVPGSTYAYGLYAGGNINGGDADTALLVSGTISARAFGRAYAVYSESGAVNLYVTGALEGVNTHDSEAYAIYAGGSGSSVTLDLAGDASTSLVGKVHLNGGTLTLLGVNSADNLFEGVTDLVVGNGVAAATWTLDPEYANRSSFTNLTIKTNASLSINEFVSITNGIENEGSLTWDTVAGSTAYAGVLSGSGALIKKGDHTLTLSGKYNDYTGVTTVSEGTLQAGVAGAFSTSSAVSVAAGATLDLNDFAQTIHGLSGSGSVTLGSATLTVQNADSYQFDGVISETGGLTKSGTGTLTLGAANTYTGATTVNAGTLRAGAADIIASSSGLSVASGAVFDLNDYDQTITLLSGSGGVTLGSDAATILTLNLGSTDSTFAGVISGAGGLTKTGSGSLTLSGVNTYTGATTVSGGILRLTGSLASASIDLASGTGIAFAAASDTTYAGAVTGSGTLTKSGTATLTLSGANTYTGDTTISGGTLRVTGSLASQSVAVSSGALLDMRPAANATYAGVISGAGGFQKSGAAALTLSGNNTYTGDTTITAGTLRVTGALASQSVAVSSGALFDMSPSADTTYAGVISGAGGFQKSGAAALTLSGNNTYTGDTDITAGTLRVTGSLASQSVDVAAGALFDMSPATNATYGGVIAGAGDFQKSGAATLTLSGNNTYTGDTSITAGTLRLTGSLASQSVAVSSGALLDMSPSADTTYAGVIEGAGDFRKSGAATLTLSGANTYTGDTSITAGILRVTGSLASASVDVASGSLFDMSPSANTTYAGVISGAGNFQKSGAATLTLSGNNTYTGDTAITAGTLRVTGSLASASVDVAAGSLFDMDPLANTTYAGVIEGAGYFRKSGAAALTLSGANTYTGDTTITAGTLRVTGSLASASVNVAAGSLFDMSPTANTTYAGVIEGAGDFRKSGAATLTL</sequence>
<dbReference type="Proteomes" id="UP000469724">
    <property type="component" value="Unassembled WGS sequence"/>
</dbReference>
<evidence type="ECO:0000313" key="2">
    <source>
        <dbReference type="EMBL" id="NDY57396.1"/>
    </source>
</evidence>
<comment type="caution">
    <text evidence="2">The sequence shown here is derived from an EMBL/GenBank/DDBJ whole genome shotgun (WGS) entry which is preliminary data.</text>
</comment>
<protein>
    <recommendedName>
        <fullName evidence="4">Autotransporter domain-containing protein</fullName>
    </recommendedName>
</protein>
<dbReference type="InterPro" id="IPR051551">
    <property type="entry name" value="Autotransporter_adhesion"/>
</dbReference>
<dbReference type="PANTHER" id="PTHR35037">
    <property type="entry name" value="C-TERMINAL REGION OF AIDA-LIKE PROTEIN"/>
    <property type="match status" value="1"/>
</dbReference>
<dbReference type="EMBL" id="JAAGRQ010000046">
    <property type="protein sequence ID" value="NDY57396.1"/>
    <property type="molecule type" value="Genomic_DNA"/>
</dbReference>
<dbReference type="InterPro" id="IPR012332">
    <property type="entry name" value="Autotransporter_pectin_lyase_C"/>
</dbReference>
<dbReference type="Pfam" id="PF12951">
    <property type="entry name" value="PATR"/>
    <property type="match status" value="10"/>
</dbReference>
<gene>
    <name evidence="2" type="ORF">G3N56_11655</name>
</gene>
<evidence type="ECO:0000256" key="1">
    <source>
        <dbReference type="ARBA" id="ARBA00022729"/>
    </source>
</evidence>
<name>A0A7K3NMH0_9BACT</name>
<proteinExistence type="predicted"/>